<reference evidence="2 3" key="1">
    <citation type="submission" date="2021-06" db="EMBL/GenBank/DDBJ databases">
        <authorList>
            <person name="Palmer J.M."/>
        </authorList>
    </citation>
    <scope>NUCLEOTIDE SEQUENCE [LARGE SCALE GENOMIC DNA]</scope>
    <source>
        <strain evidence="2 3">MEX-2019</strain>
        <tissue evidence="2">Muscle</tissue>
    </source>
</reference>
<feature type="region of interest" description="Disordered" evidence="1">
    <location>
        <begin position="293"/>
        <end position="334"/>
    </location>
</feature>
<feature type="region of interest" description="Disordered" evidence="1">
    <location>
        <begin position="50"/>
        <end position="100"/>
    </location>
</feature>
<sequence>MFPPTTDPADKLKADALDRWVELQKEEAMRNLPTNLEVLPSPLLLEQMEREAAQHQRVREGCFVPPPQLRCSPPASAPAAKPSSSSRRRNRRRAGVNSRWAGEEVVSLPADVRAAASKPAPSSATAMSPRLPAASIPASSSTTTKIPRLTAAPPMQSSGRCSEATPEELEEHLRFFARQIKTSGRPMQRIKQMYEDYEMALRLFYCRPPSPTPSHKSSAAAAVEQPTSGLQTAAATVEQPTSGLQSAAAAFEQPTSGLQHAAEFPEGPVDGLPPRPGPEHLLFFLWGVLMELRPDTGPDTPQSDSRPDTPQPDSRPDTPQPRMRLTLSLPQPPPHVAEDVVRGTPRLNSSSVSATPQLLLTPLRVSATPQLLLVLASEPCDEGFEEEAPTSWSPTRTLSLFLALLPSLPLPTLCGLFFV</sequence>
<accession>A0AAV9RUC1</accession>
<feature type="compositionally biased region" description="Polar residues" evidence="1">
    <location>
        <begin position="225"/>
        <end position="245"/>
    </location>
</feature>
<organism evidence="2 3">
    <name type="scientific">Crenichthys baileyi</name>
    <name type="common">White River springfish</name>
    <dbReference type="NCBI Taxonomy" id="28760"/>
    <lineage>
        <taxon>Eukaryota</taxon>
        <taxon>Metazoa</taxon>
        <taxon>Chordata</taxon>
        <taxon>Craniata</taxon>
        <taxon>Vertebrata</taxon>
        <taxon>Euteleostomi</taxon>
        <taxon>Actinopterygii</taxon>
        <taxon>Neopterygii</taxon>
        <taxon>Teleostei</taxon>
        <taxon>Neoteleostei</taxon>
        <taxon>Acanthomorphata</taxon>
        <taxon>Ovalentaria</taxon>
        <taxon>Atherinomorphae</taxon>
        <taxon>Cyprinodontiformes</taxon>
        <taxon>Goodeidae</taxon>
        <taxon>Crenichthys</taxon>
    </lineage>
</organism>
<dbReference type="Proteomes" id="UP001311232">
    <property type="component" value="Unassembled WGS sequence"/>
</dbReference>
<gene>
    <name evidence="2" type="ORF">CRENBAI_010854</name>
</gene>
<comment type="caution">
    <text evidence="2">The sequence shown here is derived from an EMBL/GenBank/DDBJ whole genome shotgun (WGS) entry which is preliminary data.</text>
</comment>
<feature type="compositionally biased region" description="Low complexity" evidence="1">
    <location>
        <begin position="72"/>
        <end position="85"/>
    </location>
</feature>
<proteinExistence type="predicted"/>
<evidence type="ECO:0000313" key="2">
    <source>
        <dbReference type="EMBL" id="KAK5612598.1"/>
    </source>
</evidence>
<feature type="region of interest" description="Disordered" evidence="1">
    <location>
        <begin position="210"/>
        <end position="256"/>
    </location>
</feature>
<feature type="compositionally biased region" description="Low complexity" evidence="1">
    <location>
        <begin position="119"/>
        <end position="144"/>
    </location>
</feature>
<keyword evidence="3" id="KW-1185">Reference proteome</keyword>
<feature type="region of interest" description="Disordered" evidence="1">
    <location>
        <begin position="119"/>
        <end position="161"/>
    </location>
</feature>
<feature type="compositionally biased region" description="Basic and acidic residues" evidence="1">
    <location>
        <begin position="50"/>
        <end position="60"/>
    </location>
</feature>
<name>A0AAV9RUC1_9TELE</name>
<dbReference type="EMBL" id="JAHHUM010001361">
    <property type="protein sequence ID" value="KAK5612598.1"/>
    <property type="molecule type" value="Genomic_DNA"/>
</dbReference>
<dbReference type="AlphaFoldDB" id="A0AAV9RUC1"/>
<evidence type="ECO:0000313" key="3">
    <source>
        <dbReference type="Proteomes" id="UP001311232"/>
    </source>
</evidence>
<evidence type="ECO:0000256" key="1">
    <source>
        <dbReference type="SAM" id="MobiDB-lite"/>
    </source>
</evidence>
<protein>
    <submittedName>
        <fullName evidence="2">Uncharacterized protein</fullName>
    </submittedName>
</protein>